<accession>A0A6A6D241</accession>
<evidence type="ECO:0000259" key="2">
    <source>
        <dbReference type="Pfam" id="PF00248"/>
    </source>
</evidence>
<dbReference type="InterPro" id="IPR036812">
    <property type="entry name" value="NAD(P)_OxRdtase_dom_sf"/>
</dbReference>
<evidence type="ECO:0000313" key="4">
    <source>
        <dbReference type="Proteomes" id="UP000799537"/>
    </source>
</evidence>
<dbReference type="InterPro" id="IPR023210">
    <property type="entry name" value="NADP_OxRdtase_dom"/>
</dbReference>
<dbReference type="EMBL" id="ML993579">
    <property type="protein sequence ID" value="KAF2173441.1"/>
    <property type="molecule type" value="Genomic_DNA"/>
</dbReference>
<dbReference type="RefSeq" id="XP_033674330.1">
    <property type="nucleotide sequence ID" value="XM_033810935.1"/>
</dbReference>
<dbReference type="GeneID" id="54564207"/>
<keyword evidence="4" id="KW-1185">Reference proteome</keyword>
<gene>
    <name evidence="3" type="ORF">M409DRAFT_48420</name>
</gene>
<name>A0A6A6D241_ZASCE</name>
<evidence type="ECO:0000256" key="1">
    <source>
        <dbReference type="ARBA" id="ARBA00023002"/>
    </source>
</evidence>
<dbReference type="InterPro" id="IPR050791">
    <property type="entry name" value="Aldo-Keto_reductase"/>
</dbReference>
<feature type="domain" description="NADP-dependent oxidoreductase" evidence="2">
    <location>
        <begin position="20"/>
        <end position="320"/>
    </location>
</feature>
<keyword evidence="1" id="KW-0560">Oxidoreductase</keyword>
<dbReference type="OrthoDB" id="37537at2759"/>
<reference evidence="3" key="1">
    <citation type="journal article" date="2020" name="Stud. Mycol.">
        <title>101 Dothideomycetes genomes: a test case for predicting lifestyles and emergence of pathogens.</title>
        <authorList>
            <person name="Haridas S."/>
            <person name="Albert R."/>
            <person name="Binder M."/>
            <person name="Bloem J."/>
            <person name="Labutti K."/>
            <person name="Salamov A."/>
            <person name="Andreopoulos B."/>
            <person name="Baker S."/>
            <person name="Barry K."/>
            <person name="Bills G."/>
            <person name="Bluhm B."/>
            <person name="Cannon C."/>
            <person name="Castanera R."/>
            <person name="Culley D."/>
            <person name="Daum C."/>
            <person name="Ezra D."/>
            <person name="Gonzalez J."/>
            <person name="Henrissat B."/>
            <person name="Kuo A."/>
            <person name="Liang C."/>
            <person name="Lipzen A."/>
            <person name="Lutzoni F."/>
            <person name="Magnuson J."/>
            <person name="Mondo S."/>
            <person name="Nolan M."/>
            <person name="Ohm R."/>
            <person name="Pangilinan J."/>
            <person name="Park H.-J."/>
            <person name="Ramirez L."/>
            <person name="Alfaro M."/>
            <person name="Sun H."/>
            <person name="Tritt A."/>
            <person name="Yoshinaga Y."/>
            <person name="Zwiers L.-H."/>
            <person name="Turgeon B."/>
            <person name="Goodwin S."/>
            <person name="Spatafora J."/>
            <person name="Crous P."/>
            <person name="Grigoriev I."/>
        </authorList>
    </citation>
    <scope>NUCLEOTIDE SEQUENCE</scope>
    <source>
        <strain evidence="3">ATCC 36951</strain>
    </source>
</reference>
<dbReference type="SUPFAM" id="SSF51430">
    <property type="entry name" value="NAD(P)-linked oxidoreductase"/>
    <property type="match status" value="1"/>
</dbReference>
<dbReference type="AlphaFoldDB" id="A0A6A6D241"/>
<dbReference type="Proteomes" id="UP000799537">
    <property type="component" value="Unassembled WGS sequence"/>
</dbReference>
<dbReference type="Pfam" id="PF00248">
    <property type="entry name" value="Aldo_ket_red"/>
    <property type="match status" value="1"/>
</dbReference>
<dbReference type="Gene3D" id="3.20.20.100">
    <property type="entry name" value="NADP-dependent oxidoreductase domain"/>
    <property type="match status" value="1"/>
</dbReference>
<sequence length="347" mass="37736">MSTSSATHRTLGKDGPSVPPLGLGLMGLSGGYGKAPPDEERFKFLDRAVQLGATFWDTSDLYGDNEAMLGKWFKQTGKRNEIFLASKFGISMKSRDVASFVIDSSPENCKKCCNGSLERLGVDCLDLYYAHRVNPDIPIESTMRAMAELKAEGKIKNIGLCGVSSATLRRACKVAPVAAIQMEYSPFSLDIEQEKGTYLLQTCRELGVAVVCYSPLGRGLLTGAFLTQESVSGAGDNRAKVFPRFSEENIAANAKLVNQFKALADKKGCTTSQLALAWLRAQNGIVIPTPGTKKIKYLEENWASLDVQLTSEEEEEIRAFVNSVEVMGGREPPSGEGYGFVDTREEA</sequence>
<organism evidence="3 4">
    <name type="scientific">Zasmidium cellare ATCC 36951</name>
    <dbReference type="NCBI Taxonomy" id="1080233"/>
    <lineage>
        <taxon>Eukaryota</taxon>
        <taxon>Fungi</taxon>
        <taxon>Dikarya</taxon>
        <taxon>Ascomycota</taxon>
        <taxon>Pezizomycotina</taxon>
        <taxon>Dothideomycetes</taxon>
        <taxon>Dothideomycetidae</taxon>
        <taxon>Mycosphaerellales</taxon>
        <taxon>Mycosphaerellaceae</taxon>
        <taxon>Zasmidium</taxon>
    </lineage>
</organism>
<dbReference type="GO" id="GO:0005737">
    <property type="term" value="C:cytoplasm"/>
    <property type="evidence" value="ECO:0007669"/>
    <property type="project" value="TreeGrafter"/>
</dbReference>
<dbReference type="PANTHER" id="PTHR43625:SF40">
    <property type="entry name" value="ALDO-KETO REDUCTASE YAKC [NADP(+)]"/>
    <property type="match status" value="1"/>
</dbReference>
<dbReference type="GO" id="GO:0016491">
    <property type="term" value="F:oxidoreductase activity"/>
    <property type="evidence" value="ECO:0007669"/>
    <property type="project" value="UniProtKB-KW"/>
</dbReference>
<evidence type="ECO:0000313" key="3">
    <source>
        <dbReference type="EMBL" id="KAF2173441.1"/>
    </source>
</evidence>
<dbReference type="PANTHER" id="PTHR43625">
    <property type="entry name" value="AFLATOXIN B1 ALDEHYDE REDUCTASE"/>
    <property type="match status" value="1"/>
</dbReference>
<protein>
    <recommendedName>
        <fullName evidence="2">NADP-dependent oxidoreductase domain-containing protein</fullName>
    </recommendedName>
</protein>
<proteinExistence type="predicted"/>